<gene>
    <name evidence="6" type="ORF">LCPAC302_01860</name>
</gene>
<evidence type="ECO:0000256" key="4">
    <source>
        <dbReference type="ARBA" id="ARBA00048493"/>
    </source>
</evidence>
<feature type="domain" description="MobA-like NTP transferase" evidence="5">
    <location>
        <begin position="5"/>
        <end position="122"/>
    </location>
</feature>
<dbReference type="InterPro" id="IPR050065">
    <property type="entry name" value="GlmU-like"/>
</dbReference>
<dbReference type="Pfam" id="PF12804">
    <property type="entry name" value="NTP_transf_3"/>
    <property type="match status" value="1"/>
</dbReference>
<keyword evidence="3" id="KW-0548">Nucleotidyltransferase</keyword>
<sequence>MNLVVVILAAGKGTRMKSITPKVLHKVDNKTMIERVVHTSKNLDPNEIVVVVSKENIKQISKTVYDVRYQIQNKQLGTGHAVKTALSCCDTSNLLVLLGDVPLITADTLKKVISTKYDAVIVGFLNNDHTNKFGRIIAESNKVKKIVEYSEATESERKINLCNSGIMWIKSDYLDLIYDINNKNSKGEYYLTDLIHIMVQMKLQIGYLQADIHECMGVNTQEDLKTVNKLIKRYKSDTT</sequence>
<accession>A0A481Z7G7</accession>
<dbReference type="PANTHER" id="PTHR43584:SF3">
    <property type="entry name" value="BIFUNCTIONAL PROTEIN GLMU"/>
    <property type="match status" value="1"/>
</dbReference>
<evidence type="ECO:0000256" key="1">
    <source>
        <dbReference type="ARBA" id="ARBA00012457"/>
    </source>
</evidence>
<name>A0A481Z7G7_9VIRU</name>
<keyword evidence="2 6" id="KW-0808">Transferase</keyword>
<comment type="catalytic activity">
    <reaction evidence="4">
        <text>N-acetyl-alpha-D-glucosamine 1-phosphate + UTP + H(+) = UDP-N-acetyl-alpha-D-glucosamine + diphosphate</text>
        <dbReference type="Rhea" id="RHEA:13509"/>
        <dbReference type="ChEBI" id="CHEBI:15378"/>
        <dbReference type="ChEBI" id="CHEBI:33019"/>
        <dbReference type="ChEBI" id="CHEBI:46398"/>
        <dbReference type="ChEBI" id="CHEBI:57705"/>
        <dbReference type="ChEBI" id="CHEBI:57776"/>
        <dbReference type="EC" id="2.7.7.23"/>
    </reaction>
</comment>
<evidence type="ECO:0000313" key="6">
    <source>
        <dbReference type="EMBL" id="QBK91566.1"/>
    </source>
</evidence>
<dbReference type="InterPro" id="IPR029044">
    <property type="entry name" value="Nucleotide-diphossugar_trans"/>
</dbReference>
<evidence type="ECO:0000256" key="3">
    <source>
        <dbReference type="ARBA" id="ARBA00022695"/>
    </source>
</evidence>
<dbReference type="PANTHER" id="PTHR43584">
    <property type="entry name" value="NUCLEOTIDYL TRANSFERASE"/>
    <property type="match status" value="1"/>
</dbReference>
<protein>
    <recommendedName>
        <fullName evidence="1">UDP-N-acetylglucosamine diphosphorylase</fullName>
        <ecNumber evidence="1">2.7.7.23</ecNumber>
    </recommendedName>
</protein>
<dbReference type="SUPFAM" id="SSF53448">
    <property type="entry name" value="Nucleotide-diphospho-sugar transferases"/>
    <property type="match status" value="1"/>
</dbReference>
<evidence type="ECO:0000259" key="5">
    <source>
        <dbReference type="Pfam" id="PF12804"/>
    </source>
</evidence>
<evidence type="ECO:0000256" key="2">
    <source>
        <dbReference type="ARBA" id="ARBA00022679"/>
    </source>
</evidence>
<dbReference type="InterPro" id="IPR025877">
    <property type="entry name" value="MobA-like_NTP_Trfase"/>
</dbReference>
<dbReference type="EC" id="2.7.7.23" evidence="1"/>
<reference evidence="6" key="1">
    <citation type="journal article" date="2019" name="MBio">
        <title>Virus Genomes from Deep Sea Sediments Expand the Ocean Megavirome and Support Independent Origins of Viral Gigantism.</title>
        <authorList>
            <person name="Backstrom D."/>
            <person name="Yutin N."/>
            <person name="Jorgensen S.L."/>
            <person name="Dharamshi J."/>
            <person name="Homa F."/>
            <person name="Zaremba-Niedwiedzka K."/>
            <person name="Spang A."/>
            <person name="Wolf Y.I."/>
            <person name="Koonin E.V."/>
            <person name="Ettema T.J."/>
        </authorList>
    </citation>
    <scope>NUCLEOTIDE SEQUENCE</scope>
</reference>
<organism evidence="6">
    <name type="scientific">Pithovirus LCPAC302</name>
    <dbReference type="NCBI Taxonomy" id="2506593"/>
    <lineage>
        <taxon>Viruses</taxon>
        <taxon>Pithoviruses</taxon>
    </lineage>
</organism>
<dbReference type="EMBL" id="MK500547">
    <property type="protein sequence ID" value="QBK91566.1"/>
    <property type="molecule type" value="Genomic_DNA"/>
</dbReference>
<dbReference type="Gene3D" id="3.90.550.10">
    <property type="entry name" value="Spore Coat Polysaccharide Biosynthesis Protein SpsA, Chain A"/>
    <property type="match status" value="1"/>
</dbReference>
<proteinExistence type="predicted"/>
<dbReference type="GO" id="GO:0003977">
    <property type="term" value="F:UDP-N-acetylglucosamine diphosphorylase activity"/>
    <property type="evidence" value="ECO:0007669"/>
    <property type="project" value="UniProtKB-EC"/>
</dbReference>